<dbReference type="PANTHER" id="PTHR11926">
    <property type="entry name" value="GLUCOSYL/GLUCURONOSYL TRANSFERASES"/>
    <property type="match status" value="1"/>
</dbReference>
<evidence type="ECO:0000313" key="4">
    <source>
        <dbReference type="Proteomes" id="UP000006591"/>
    </source>
</evidence>
<dbReference type="Proteomes" id="UP000006591">
    <property type="component" value="Chromosome 7"/>
</dbReference>
<reference evidence="3" key="2">
    <citation type="submission" date="2018-04" db="EMBL/GenBank/DDBJ databases">
        <title>OnivRS2 (Oryza nivara Reference Sequence Version 2).</title>
        <authorList>
            <person name="Zhang J."/>
            <person name="Kudrna D."/>
            <person name="Lee S."/>
            <person name="Talag J."/>
            <person name="Rajasekar S."/>
            <person name="Welchert J."/>
            <person name="Hsing Y.-I."/>
            <person name="Wing R.A."/>
        </authorList>
    </citation>
    <scope>NUCLEOTIDE SEQUENCE [LARGE SCALE GENOMIC DNA]</scope>
    <source>
        <strain evidence="3">SL10</strain>
    </source>
</reference>
<sequence>MAAAAAAAAHVLVFPFPAQGHINCMMHFATGLLGAGLHVTFLHSDRSLRRLGGAAAALAAGSPRLRFLSIPDGLPDDHARAAGDLLEHMESIRTKGSVAYRRVLLASLVRAGDDGSTGVQFPPVTCVVADGIMPLAIDIAEEIGVPALGFRTVSACSFLAYLSIPRLFELGELPFPAGGDLDEPVRGVPGMENFLRRRDLPSFCRGGGGGDSQNDPMLQTVNEVTAHSRKARALVLNTSASMEGPALAHIAPHMRDVFAIGPLHTMFPAPAAAGSLWRADDGCMEWLDGQPDRSVVYVSLGSFTVISLEQFTEFLHGLVAAGHAFLWVLRPDMVGASQSAALREAAAAAGDSRARVVEWAPQLGHRAVGCFVTHAGWNSTLEAAGEGVPTVCWPFFADQQINSRFVGGVWRTGLDMKDVCDAAVVERMVREAMESAEIRASAQALARQLRRDIADDGGSSAAEFQRLVGFIKELSQSMADSKSDDLLTAGTTDMAAAHVLVFPWPVQGHINCMLHFATGLLRAGLHVTFLHSDHTLPAAGDDDDDALAAASPRLRYASIPDGLPDGHPRHAGAAVRLMESVQTQSSAYRSLLAELARGDGDGGGFPPVTCVVADGLLPFAVDVAEELGVPALSFRTASACSFLAYLSVPRLFELGELPFPAGGDLDEPVRGVPGMESFLRRRDLPGQCRNCTELQNDPLLEMVIDFTARSRHARALVLNTAASMERAALDHIARNMRDVFAVGPLHVMSPAPAAALASQWREDDGCMAWLDGQADRSVVYVSLGSLTVISPEQFTEFLSGLVAAGHPFLWVLRPDMVTARLQHADLQEAVAAAAAGDSKARVVRWAPQRDVLRHRAVGCFLTHAGWNSTLEAAVEGVPTVCWPFFVDQQINSRLVGAVWRTGLDMKDVCDAAVLARMVREAMESGEIRASAQALSQQLGRDVADGGSSATEFKMLVAFIEQLSTTAQNGGCSDGG</sequence>
<evidence type="ECO:0000313" key="3">
    <source>
        <dbReference type="EnsemblPlants" id="ONIVA07G13240.1"/>
    </source>
</evidence>
<protein>
    <submittedName>
        <fullName evidence="3">Uncharacterized protein</fullName>
    </submittedName>
</protein>
<dbReference type="FunFam" id="3.40.50.2000:FF:000198">
    <property type="entry name" value="Glycosyltransferase"/>
    <property type="match status" value="2"/>
</dbReference>
<dbReference type="eggNOG" id="KOG1192">
    <property type="taxonomic scope" value="Eukaryota"/>
</dbReference>
<dbReference type="EnsemblPlants" id="ONIVA07G13240.1">
    <property type="protein sequence ID" value="ONIVA07G13240.1"/>
    <property type="gene ID" value="ONIVA07G13240"/>
</dbReference>
<dbReference type="PANTHER" id="PTHR11926:SF1548">
    <property type="entry name" value="GLYCOSYLTRANSFERASE"/>
    <property type="match status" value="1"/>
</dbReference>
<dbReference type="HOGENOM" id="CLU_318419_0_0_1"/>
<dbReference type="GO" id="GO:0080044">
    <property type="term" value="F:quercetin 7-O-glucosyltransferase activity"/>
    <property type="evidence" value="ECO:0007669"/>
    <property type="project" value="TreeGrafter"/>
</dbReference>
<evidence type="ECO:0000256" key="2">
    <source>
        <dbReference type="ARBA" id="ARBA00022679"/>
    </source>
</evidence>
<accession>A0A0E0I0Y4</accession>
<dbReference type="SUPFAM" id="SSF53756">
    <property type="entry name" value="UDP-Glycosyltransferase/glycogen phosphorylase"/>
    <property type="match status" value="2"/>
</dbReference>
<dbReference type="Pfam" id="PF00201">
    <property type="entry name" value="UDPGT"/>
    <property type="match status" value="2"/>
</dbReference>
<dbReference type="Gramene" id="ONIVA07G13240.1">
    <property type="protein sequence ID" value="ONIVA07G13240.1"/>
    <property type="gene ID" value="ONIVA07G13240"/>
</dbReference>
<dbReference type="CDD" id="cd03784">
    <property type="entry name" value="GT1_Gtf-like"/>
    <property type="match status" value="2"/>
</dbReference>
<dbReference type="FunFam" id="3.40.50.2000:FF:000128">
    <property type="entry name" value="Glycosyltransferase"/>
    <property type="match status" value="2"/>
</dbReference>
<proteinExistence type="inferred from homology"/>
<dbReference type="PROSITE" id="PS00375">
    <property type="entry name" value="UDPGT"/>
    <property type="match status" value="1"/>
</dbReference>
<name>A0A0E0I0Y4_ORYNI</name>
<dbReference type="InterPro" id="IPR002213">
    <property type="entry name" value="UDP_glucos_trans"/>
</dbReference>
<dbReference type="GO" id="GO:0080043">
    <property type="term" value="F:quercetin 3-O-glucosyltransferase activity"/>
    <property type="evidence" value="ECO:0007669"/>
    <property type="project" value="TreeGrafter"/>
</dbReference>
<reference evidence="3" key="1">
    <citation type="submission" date="2015-04" db="UniProtKB">
        <authorList>
            <consortium name="EnsemblPlants"/>
        </authorList>
    </citation>
    <scope>IDENTIFICATION</scope>
    <source>
        <strain evidence="3">SL10</strain>
    </source>
</reference>
<evidence type="ECO:0000256" key="1">
    <source>
        <dbReference type="ARBA" id="ARBA00009995"/>
    </source>
</evidence>
<comment type="similarity">
    <text evidence="1">Belongs to the UDP-glycosyltransferase family.</text>
</comment>
<dbReference type="Gene3D" id="3.40.50.2000">
    <property type="entry name" value="Glycogen Phosphorylase B"/>
    <property type="match status" value="4"/>
</dbReference>
<keyword evidence="2" id="KW-0808">Transferase</keyword>
<dbReference type="OMA" id="LIREMMV"/>
<keyword evidence="4" id="KW-1185">Reference proteome</keyword>
<dbReference type="AlphaFoldDB" id="A0A0E0I0Y4"/>
<organism evidence="3">
    <name type="scientific">Oryza nivara</name>
    <name type="common">Indian wild rice</name>
    <name type="synonym">Oryza sativa f. spontanea</name>
    <dbReference type="NCBI Taxonomy" id="4536"/>
    <lineage>
        <taxon>Eukaryota</taxon>
        <taxon>Viridiplantae</taxon>
        <taxon>Streptophyta</taxon>
        <taxon>Embryophyta</taxon>
        <taxon>Tracheophyta</taxon>
        <taxon>Spermatophyta</taxon>
        <taxon>Magnoliopsida</taxon>
        <taxon>Liliopsida</taxon>
        <taxon>Poales</taxon>
        <taxon>Poaceae</taxon>
        <taxon>BOP clade</taxon>
        <taxon>Oryzoideae</taxon>
        <taxon>Oryzeae</taxon>
        <taxon>Oryzinae</taxon>
        <taxon>Oryza</taxon>
    </lineage>
</organism>
<dbReference type="InterPro" id="IPR035595">
    <property type="entry name" value="UDP_glycos_trans_CS"/>
</dbReference>